<evidence type="ECO:0000256" key="1">
    <source>
        <dbReference type="SAM" id="Phobius"/>
    </source>
</evidence>
<gene>
    <name evidence="2" type="ordered locus">CA2559_09953</name>
</gene>
<name>A3U963_CROAH</name>
<dbReference type="STRING" id="216432.CA2559_09953"/>
<protein>
    <recommendedName>
        <fullName evidence="4">DUF5658 domain-containing protein</fullName>
    </recommendedName>
</protein>
<keyword evidence="1" id="KW-0812">Transmembrane</keyword>
<keyword evidence="1" id="KW-0472">Membrane</keyword>
<evidence type="ECO:0008006" key="4">
    <source>
        <dbReference type="Google" id="ProtNLM"/>
    </source>
</evidence>
<organism evidence="2 3">
    <name type="scientific">Croceibacter atlanticus (strain ATCC BAA-628 / JCM 21780 / CIP 108009 / IAM 15332 / KCTC 12090 / HTCC2559)</name>
    <dbReference type="NCBI Taxonomy" id="216432"/>
    <lineage>
        <taxon>Bacteria</taxon>
        <taxon>Pseudomonadati</taxon>
        <taxon>Bacteroidota</taxon>
        <taxon>Flavobacteriia</taxon>
        <taxon>Flavobacteriales</taxon>
        <taxon>Flavobacteriaceae</taxon>
        <taxon>Croceibacter</taxon>
    </lineage>
</organism>
<feature type="transmembrane region" description="Helical" evidence="1">
    <location>
        <begin position="57"/>
        <end position="75"/>
    </location>
</feature>
<dbReference type="Proteomes" id="UP000002297">
    <property type="component" value="Chromosome"/>
</dbReference>
<reference evidence="2 3" key="1">
    <citation type="journal article" date="2010" name="J. Bacteriol.">
        <title>The complete genome sequence of Croceibacter atlanticus HTCC2559T.</title>
        <authorList>
            <person name="Oh H.M."/>
            <person name="Kang I."/>
            <person name="Ferriera S."/>
            <person name="Giovannoni S.J."/>
            <person name="Cho J.C."/>
        </authorList>
    </citation>
    <scope>NUCLEOTIDE SEQUENCE [LARGE SCALE GENOMIC DNA]</scope>
    <source>
        <strain evidence="3">ATCC BAA-628 / HTCC2559 / KCTC 12090</strain>
    </source>
</reference>
<sequence length="104" mass="11712">MNIRVLNENKGVKIASNIALLMSLLILLFDHLRYLHTALNLDNPLISKDLIFYANKSYILGGIFLILGIIGLSIFRILKLNLIGLISIILFIIIYLLTTNGLFN</sequence>
<keyword evidence="1" id="KW-1133">Transmembrane helix</keyword>
<dbReference type="HOGENOM" id="CLU_2245444_0_0_10"/>
<dbReference type="KEGG" id="cat:CA2559_09953"/>
<keyword evidence="3" id="KW-1185">Reference proteome</keyword>
<feature type="transmembrane region" description="Helical" evidence="1">
    <location>
        <begin position="12"/>
        <end position="29"/>
    </location>
</feature>
<evidence type="ECO:0000313" key="2">
    <source>
        <dbReference type="EMBL" id="EAP86349.1"/>
    </source>
</evidence>
<accession>A3U963</accession>
<dbReference type="EMBL" id="CP002046">
    <property type="protein sequence ID" value="EAP86349.1"/>
    <property type="molecule type" value="Genomic_DNA"/>
</dbReference>
<proteinExistence type="predicted"/>
<dbReference type="AlphaFoldDB" id="A3U963"/>
<evidence type="ECO:0000313" key="3">
    <source>
        <dbReference type="Proteomes" id="UP000002297"/>
    </source>
</evidence>
<feature type="transmembrane region" description="Helical" evidence="1">
    <location>
        <begin position="82"/>
        <end position="103"/>
    </location>
</feature>